<comment type="caution">
    <text evidence="8">The sequence shown here is derived from an EMBL/GenBank/DDBJ whole genome shotgun (WGS) entry which is preliminary data.</text>
</comment>
<dbReference type="Proteomes" id="UP000630528">
    <property type="component" value="Unassembled WGS sequence"/>
</dbReference>
<dbReference type="EMBL" id="JAEPWM010000001">
    <property type="protein sequence ID" value="MBK6005164.1"/>
    <property type="molecule type" value="Genomic_DNA"/>
</dbReference>
<keyword evidence="3" id="KW-1003">Cell membrane</keyword>
<evidence type="ECO:0000256" key="2">
    <source>
        <dbReference type="ARBA" id="ARBA00007430"/>
    </source>
</evidence>
<evidence type="ECO:0000256" key="6">
    <source>
        <dbReference type="ARBA" id="ARBA00023136"/>
    </source>
</evidence>
<keyword evidence="4 7" id="KW-0812">Transmembrane</keyword>
<evidence type="ECO:0000256" key="1">
    <source>
        <dbReference type="ARBA" id="ARBA00004651"/>
    </source>
</evidence>
<keyword evidence="5 7" id="KW-1133">Transmembrane helix</keyword>
<evidence type="ECO:0000313" key="8">
    <source>
        <dbReference type="EMBL" id="MBK6005164.1"/>
    </source>
</evidence>
<organism evidence="8 9">
    <name type="scientific">Ramlibacter ginsenosidimutans</name>
    <dbReference type="NCBI Taxonomy" id="502333"/>
    <lineage>
        <taxon>Bacteria</taxon>
        <taxon>Pseudomonadati</taxon>
        <taxon>Pseudomonadota</taxon>
        <taxon>Betaproteobacteria</taxon>
        <taxon>Burkholderiales</taxon>
        <taxon>Comamonadaceae</taxon>
        <taxon>Ramlibacter</taxon>
    </lineage>
</organism>
<feature type="transmembrane region" description="Helical" evidence="7">
    <location>
        <begin position="61"/>
        <end position="83"/>
    </location>
</feature>
<feature type="transmembrane region" description="Helical" evidence="7">
    <location>
        <begin position="447"/>
        <end position="467"/>
    </location>
</feature>
<evidence type="ECO:0000256" key="5">
    <source>
        <dbReference type="ARBA" id="ARBA00022989"/>
    </source>
</evidence>
<dbReference type="Pfam" id="PF13440">
    <property type="entry name" value="Polysacc_synt_3"/>
    <property type="match status" value="1"/>
</dbReference>
<accession>A0A934WJY2</accession>
<dbReference type="PANTHER" id="PTHR30250:SF10">
    <property type="entry name" value="LIPOPOLYSACCHARIDE BIOSYNTHESIS PROTEIN WZXC"/>
    <property type="match status" value="1"/>
</dbReference>
<evidence type="ECO:0000256" key="4">
    <source>
        <dbReference type="ARBA" id="ARBA00022692"/>
    </source>
</evidence>
<dbReference type="PANTHER" id="PTHR30250">
    <property type="entry name" value="PST FAMILY PREDICTED COLANIC ACID TRANSPORTER"/>
    <property type="match status" value="1"/>
</dbReference>
<proteinExistence type="inferred from homology"/>
<evidence type="ECO:0000256" key="3">
    <source>
        <dbReference type="ARBA" id="ARBA00022475"/>
    </source>
</evidence>
<keyword evidence="6 7" id="KW-0472">Membrane</keyword>
<feature type="transmembrane region" description="Helical" evidence="7">
    <location>
        <begin position="393"/>
        <end position="410"/>
    </location>
</feature>
<evidence type="ECO:0000313" key="9">
    <source>
        <dbReference type="Proteomes" id="UP000630528"/>
    </source>
</evidence>
<keyword evidence="9" id="KW-1185">Reference proteome</keyword>
<comment type="subcellular location">
    <subcellularLocation>
        <location evidence="1">Cell membrane</location>
        <topology evidence="1">Multi-pass membrane protein</topology>
    </subcellularLocation>
</comment>
<feature type="transmembrane region" description="Helical" evidence="7">
    <location>
        <begin position="139"/>
        <end position="160"/>
    </location>
</feature>
<feature type="transmembrane region" description="Helical" evidence="7">
    <location>
        <begin position="360"/>
        <end position="381"/>
    </location>
</feature>
<comment type="similarity">
    <text evidence="2">Belongs to the polysaccharide synthase family.</text>
</comment>
<reference evidence="8" key="1">
    <citation type="journal article" date="2012" name="J. Microbiol. Biotechnol.">
        <title>Ramlibacter ginsenosidimutans sp. nov., with ginsenoside-converting activity.</title>
        <authorList>
            <person name="Wang L."/>
            <person name="An D.S."/>
            <person name="Kim S.G."/>
            <person name="Jin F.X."/>
            <person name="Kim S.C."/>
            <person name="Lee S.T."/>
            <person name="Im W.T."/>
        </authorList>
    </citation>
    <scope>NUCLEOTIDE SEQUENCE</scope>
    <source>
        <strain evidence="8">KACC 17527</strain>
    </source>
</reference>
<dbReference type="InterPro" id="IPR050833">
    <property type="entry name" value="Poly_Biosynth_Transport"/>
</dbReference>
<evidence type="ECO:0000256" key="7">
    <source>
        <dbReference type="SAM" id="Phobius"/>
    </source>
</evidence>
<sequence length="468" mass="49252">MHSTAHATGSPPLSSASATQQPTLLKTAIVAGIWTLAGHGSSQILRLAGNLLLTRLLAPEFFGVMSIAMVITVGVGMFSDLGLRQVLVRSNQADDPVFVNTVWTLQVLQALAMSGVLVVFAACIAWAQHRGLVPTGSTYASTDLPAVVIGLSLSVILGGFESTRLATAEKELRLRPVVTIELASQAAGLLAMAAAALVHPSIYVLLLGGIVSNGVRVAASHRIPCGVSNRFAFSHRVARQVCHVSVWILVSSGLTFLSGNLDKVVLAGLLGAASMGHFAIAALLVNAIFDLVAKVSGKVAFPAITKAYERNRAGLARSYQRARLPIDCFCLLAGAFLFWFGPDVVRLMYDARYSDAGWMLGILSVTLLGARYSVVSYVYLLLGRTSLMAAEQAIRLVAVLVGIAIGYALAGTRGAIWGAALGQLSGPLAGLLLFQRRLGIVSIQRELAAIGLFVAALSLFGLIKLTMH</sequence>
<feature type="transmembrane region" description="Helical" evidence="7">
    <location>
        <begin position="103"/>
        <end position="127"/>
    </location>
</feature>
<dbReference type="AlphaFoldDB" id="A0A934WJY2"/>
<dbReference type="RefSeq" id="WP_201166516.1">
    <property type="nucleotide sequence ID" value="NZ_JAEPWM010000001.1"/>
</dbReference>
<reference evidence="8" key="2">
    <citation type="submission" date="2021-01" db="EMBL/GenBank/DDBJ databases">
        <authorList>
            <person name="Kang M."/>
        </authorList>
    </citation>
    <scope>NUCLEOTIDE SEQUENCE</scope>
    <source>
        <strain evidence="8">KACC 17527</strain>
    </source>
</reference>
<feature type="transmembrane region" description="Helical" evidence="7">
    <location>
        <begin position="264"/>
        <end position="289"/>
    </location>
</feature>
<name>A0A934WJY2_9BURK</name>
<gene>
    <name evidence="8" type="ORF">JJB11_03590</name>
</gene>
<protein>
    <submittedName>
        <fullName evidence="8">Oligosaccharide flippase family protein</fullName>
    </submittedName>
</protein>
<dbReference type="GO" id="GO:0005886">
    <property type="term" value="C:plasma membrane"/>
    <property type="evidence" value="ECO:0007669"/>
    <property type="project" value="UniProtKB-SubCell"/>
</dbReference>
<feature type="transmembrane region" description="Helical" evidence="7">
    <location>
        <begin position="322"/>
        <end position="340"/>
    </location>
</feature>